<evidence type="ECO:0000259" key="1">
    <source>
        <dbReference type="Pfam" id="PF10545"/>
    </source>
</evidence>
<dbReference type="PANTHER" id="PTHR21505">
    <property type="entry name" value="MADF DOMAIN-CONTAINING PROTEIN-RELATED"/>
    <property type="match status" value="1"/>
</dbReference>
<evidence type="ECO:0000313" key="3">
    <source>
        <dbReference type="Proteomes" id="UP001162162"/>
    </source>
</evidence>
<dbReference type="InterPro" id="IPR006578">
    <property type="entry name" value="MADF-dom"/>
</dbReference>
<dbReference type="Pfam" id="PF10545">
    <property type="entry name" value="MADF_DNA_bdg"/>
    <property type="match status" value="1"/>
</dbReference>
<dbReference type="Proteomes" id="UP001162162">
    <property type="component" value="Unassembled WGS sequence"/>
</dbReference>
<name>A0AAV8XQ25_9CUCU</name>
<evidence type="ECO:0000313" key="2">
    <source>
        <dbReference type="EMBL" id="KAJ8940597.1"/>
    </source>
</evidence>
<feature type="domain" description="MADF" evidence="1">
    <location>
        <begin position="25"/>
        <end position="65"/>
    </location>
</feature>
<accession>A0AAV8XQ25</accession>
<dbReference type="EMBL" id="JAPWTK010000421">
    <property type="protein sequence ID" value="KAJ8940597.1"/>
    <property type="molecule type" value="Genomic_DNA"/>
</dbReference>
<protein>
    <recommendedName>
        <fullName evidence="1">MADF domain-containing protein</fullName>
    </recommendedName>
</protein>
<sequence>MFSSSISQRVVLSSELWTPPREPRFIELYKSFPELWRVKNKEYSNPDKKNAALNNLLFKLQEIEPNATISDVKSNIN</sequence>
<reference evidence="2" key="1">
    <citation type="journal article" date="2023" name="Insect Mol. Biol.">
        <title>Genome sequencing provides insights into the evolution of gene families encoding plant cell wall-degrading enzymes in longhorned beetles.</title>
        <authorList>
            <person name="Shin N.R."/>
            <person name="Okamura Y."/>
            <person name="Kirsch R."/>
            <person name="Pauchet Y."/>
        </authorList>
    </citation>
    <scope>NUCLEOTIDE SEQUENCE</scope>
    <source>
        <strain evidence="2">AMC_N1</strain>
    </source>
</reference>
<organism evidence="2 3">
    <name type="scientific">Aromia moschata</name>
    <dbReference type="NCBI Taxonomy" id="1265417"/>
    <lineage>
        <taxon>Eukaryota</taxon>
        <taxon>Metazoa</taxon>
        <taxon>Ecdysozoa</taxon>
        <taxon>Arthropoda</taxon>
        <taxon>Hexapoda</taxon>
        <taxon>Insecta</taxon>
        <taxon>Pterygota</taxon>
        <taxon>Neoptera</taxon>
        <taxon>Endopterygota</taxon>
        <taxon>Coleoptera</taxon>
        <taxon>Polyphaga</taxon>
        <taxon>Cucujiformia</taxon>
        <taxon>Chrysomeloidea</taxon>
        <taxon>Cerambycidae</taxon>
        <taxon>Cerambycinae</taxon>
        <taxon>Callichromatini</taxon>
        <taxon>Aromia</taxon>
    </lineage>
</organism>
<gene>
    <name evidence="2" type="ORF">NQ318_004793</name>
</gene>
<comment type="caution">
    <text evidence="2">The sequence shown here is derived from an EMBL/GenBank/DDBJ whole genome shotgun (WGS) entry which is preliminary data.</text>
</comment>
<dbReference type="AlphaFoldDB" id="A0AAV8XQ25"/>
<keyword evidence="3" id="KW-1185">Reference proteome</keyword>
<proteinExistence type="predicted"/>
<dbReference type="PANTHER" id="PTHR21505:SF8">
    <property type="entry name" value="DPT-YFP REPRESSOR BY OVEREXPRESSION, ISOFORM D-RELATED"/>
    <property type="match status" value="1"/>
</dbReference>